<dbReference type="InterPro" id="IPR019475">
    <property type="entry name" value="DNA_primase_DnaB-bd"/>
</dbReference>
<evidence type="ECO:0000256" key="5">
    <source>
        <dbReference type="ARBA" id="ARBA00022705"/>
    </source>
</evidence>
<dbReference type="SUPFAM" id="SSF117023">
    <property type="entry name" value="DNA primase DnaG, C-terminal domain"/>
    <property type="match status" value="1"/>
</dbReference>
<accession>A0A1M5X533</accession>
<comment type="domain">
    <text evidence="12">Contains an N-terminal zinc-binding domain, a central core domain that contains the primase activity, and a C-terminal DnaB-binding domain.</text>
</comment>
<keyword evidence="2 12" id="KW-0639">Primosome</keyword>
<evidence type="ECO:0000256" key="12">
    <source>
        <dbReference type="HAMAP-Rule" id="MF_00974"/>
    </source>
</evidence>
<dbReference type="EMBL" id="FQXG01000005">
    <property type="protein sequence ID" value="SHH94945.1"/>
    <property type="molecule type" value="Genomic_DNA"/>
</dbReference>
<dbReference type="Pfam" id="PF08275">
    <property type="entry name" value="DNAG_N"/>
    <property type="match status" value="1"/>
</dbReference>
<dbReference type="Pfam" id="PF13155">
    <property type="entry name" value="Toprim_2"/>
    <property type="match status" value="1"/>
</dbReference>
<dbReference type="Pfam" id="PF01807">
    <property type="entry name" value="Zn_ribbon_DnaG"/>
    <property type="match status" value="1"/>
</dbReference>
<organism evidence="17 18">
    <name type="scientific">Ferrimonas marina</name>
    <dbReference type="NCBI Taxonomy" id="299255"/>
    <lineage>
        <taxon>Bacteria</taxon>
        <taxon>Pseudomonadati</taxon>
        <taxon>Pseudomonadota</taxon>
        <taxon>Gammaproteobacteria</taxon>
        <taxon>Alteromonadales</taxon>
        <taxon>Ferrimonadaceae</taxon>
        <taxon>Ferrimonas</taxon>
    </lineage>
</organism>
<dbReference type="InterPro" id="IPR016136">
    <property type="entry name" value="DNA_helicase_N/primase_C"/>
</dbReference>
<dbReference type="STRING" id="299255.SAMN02745129_3235"/>
<reference evidence="17 18" key="1">
    <citation type="submission" date="2016-11" db="EMBL/GenBank/DDBJ databases">
        <authorList>
            <person name="Jaros S."/>
            <person name="Januszkiewicz K."/>
            <person name="Wedrychowicz H."/>
        </authorList>
    </citation>
    <scope>NUCLEOTIDE SEQUENCE [LARGE SCALE GENOMIC DNA]</scope>
    <source>
        <strain evidence="17 18">DSM 16917</strain>
    </source>
</reference>
<dbReference type="InterPro" id="IPR002694">
    <property type="entry name" value="Znf_CHC2"/>
</dbReference>
<evidence type="ECO:0000256" key="14">
    <source>
        <dbReference type="PIRSR" id="PIRSR002811-1"/>
    </source>
</evidence>
<keyword evidence="3 12" id="KW-0808">Transferase</keyword>
<evidence type="ECO:0000259" key="16">
    <source>
        <dbReference type="PROSITE" id="PS50880"/>
    </source>
</evidence>
<dbReference type="AlphaFoldDB" id="A0A1M5X533"/>
<dbReference type="InterPro" id="IPR050219">
    <property type="entry name" value="DnaG_primase"/>
</dbReference>
<dbReference type="Pfam" id="PF10410">
    <property type="entry name" value="DnaB_bind"/>
    <property type="match status" value="1"/>
</dbReference>
<dbReference type="Gene3D" id="1.10.860.10">
    <property type="entry name" value="DNAb Helicase, Chain A"/>
    <property type="match status" value="1"/>
</dbReference>
<dbReference type="InterPro" id="IPR013264">
    <property type="entry name" value="DNAG_N"/>
</dbReference>
<evidence type="ECO:0000256" key="15">
    <source>
        <dbReference type="SAM" id="MobiDB-lite"/>
    </source>
</evidence>
<dbReference type="GO" id="GO:0008270">
    <property type="term" value="F:zinc ion binding"/>
    <property type="evidence" value="ECO:0007669"/>
    <property type="project" value="UniProtKB-UniRule"/>
</dbReference>
<evidence type="ECO:0000256" key="6">
    <source>
        <dbReference type="ARBA" id="ARBA00022723"/>
    </source>
</evidence>
<keyword evidence="6 12" id="KW-0479">Metal-binding</keyword>
<dbReference type="HAMAP" id="MF_00974">
    <property type="entry name" value="DNA_primase_DnaG"/>
    <property type="match status" value="1"/>
</dbReference>
<dbReference type="GO" id="GO:0003677">
    <property type="term" value="F:DNA binding"/>
    <property type="evidence" value="ECO:0007669"/>
    <property type="project" value="UniProtKB-KW"/>
</dbReference>
<dbReference type="InterPro" id="IPR006295">
    <property type="entry name" value="DNA_primase_DnaG"/>
</dbReference>
<keyword evidence="7 12" id="KW-0863">Zinc-finger</keyword>
<dbReference type="InterPro" id="IPR013173">
    <property type="entry name" value="DNA_primase_DnaG_DnaB-bd_dom"/>
</dbReference>
<keyword evidence="1 12" id="KW-0240">DNA-directed RNA polymerase</keyword>
<dbReference type="InterPro" id="IPR030846">
    <property type="entry name" value="DnaG_bac"/>
</dbReference>
<dbReference type="PANTHER" id="PTHR30313">
    <property type="entry name" value="DNA PRIMASE"/>
    <property type="match status" value="1"/>
</dbReference>
<evidence type="ECO:0000256" key="9">
    <source>
        <dbReference type="ARBA" id="ARBA00022842"/>
    </source>
</evidence>
<dbReference type="InterPro" id="IPR037068">
    <property type="entry name" value="DNA_primase_core_N_sf"/>
</dbReference>
<dbReference type="NCBIfam" id="TIGR01391">
    <property type="entry name" value="dnaG"/>
    <property type="match status" value="1"/>
</dbReference>
<comment type="similarity">
    <text evidence="12 13">Belongs to the DnaG primase family.</text>
</comment>
<dbReference type="GO" id="GO:1990077">
    <property type="term" value="C:primosome complex"/>
    <property type="evidence" value="ECO:0007669"/>
    <property type="project" value="UniProtKB-KW"/>
</dbReference>
<evidence type="ECO:0000256" key="2">
    <source>
        <dbReference type="ARBA" id="ARBA00022515"/>
    </source>
</evidence>
<keyword evidence="18" id="KW-1185">Reference proteome</keyword>
<keyword evidence="9" id="KW-0460">Magnesium</keyword>
<comment type="catalytic activity">
    <reaction evidence="12">
        <text>ssDNA + n NTP = ssDNA/pppN(pN)n-1 hybrid + (n-1) diphosphate.</text>
        <dbReference type="EC" id="2.7.7.101"/>
    </reaction>
</comment>
<dbReference type="PIRSF" id="PIRSF002811">
    <property type="entry name" value="DnaG"/>
    <property type="match status" value="1"/>
</dbReference>
<keyword evidence="4 12" id="KW-0548">Nucleotidyltransferase</keyword>
<feature type="region of interest" description="Disordered" evidence="15">
    <location>
        <begin position="437"/>
        <end position="457"/>
    </location>
</feature>
<feature type="region of interest" description="Disordered" evidence="15">
    <location>
        <begin position="101"/>
        <end position="123"/>
    </location>
</feature>
<dbReference type="Gene3D" id="3.90.980.10">
    <property type="entry name" value="DNA primase, catalytic core, N-terminal domain"/>
    <property type="match status" value="1"/>
</dbReference>
<dbReference type="InterPro" id="IPR034151">
    <property type="entry name" value="TOPRIM_DnaG_bac"/>
</dbReference>
<dbReference type="RefSeq" id="WP_067661008.1">
    <property type="nucleotide sequence ID" value="NZ_FQXG01000005.1"/>
</dbReference>
<keyword evidence="11 12" id="KW-0804">Transcription</keyword>
<evidence type="ECO:0000256" key="11">
    <source>
        <dbReference type="ARBA" id="ARBA00023163"/>
    </source>
</evidence>
<dbReference type="SMART" id="SM00400">
    <property type="entry name" value="ZnF_CHCC"/>
    <property type="match status" value="1"/>
</dbReference>
<keyword evidence="5 12" id="KW-0235">DNA replication</keyword>
<dbReference type="SMART" id="SM00766">
    <property type="entry name" value="DnaG_DnaB_bind"/>
    <property type="match status" value="1"/>
</dbReference>
<comment type="subunit">
    <text evidence="12">Monomer. Interacts with DnaB.</text>
</comment>
<feature type="compositionally biased region" description="Polar residues" evidence="15">
    <location>
        <begin position="438"/>
        <end position="457"/>
    </location>
</feature>
<dbReference type="InterPro" id="IPR006171">
    <property type="entry name" value="TOPRIM_dom"/>
</dbReference>
<dbReference type="FunFam" id="3.90.580.10:FF:000001">
    <property type="entry name" value="DNA primase"/>
    <property type="match status" value="1"/>
</dbReference>
<dbReference type="FunFam" id="3.90.980.10:FF:000001">
    <property type="entry name" value="DNA primase"/>
    <property type="match status" value="1"/>
</dbReference>
<dbReference type="Pfam" id="PF08278">
    <property type="entry name" value="DnaG_DnaB_bind"/>
    <property type="match status" value="1"/>
</dbReference>
<dbReference type="Proteomes" id="UP000184268">
    <property type="component" value="Unassembled WGS sequence"/>
</dbReference>
<dbReference type="SMART" id="SM00493">
    <property type="entry name" value="TOPRIM"/>
    <property type="match status" value="1"/>
</dbReference>
<evidence type="ECO:0000256" key="3">
    <source>
        <dbReference type="ARBA" id="ARBA00022679"/>
    </source>
</evidence>
<dbReference type="SUPFAM" id="SSF56731">
    <property type="entry name" value="DNA primase core"/>
    <property type="match status" value="1"/>
</dbReference>
<dbReference type="GO" id="GO:0005737">
    <property type="term" value="C:cytoplasm"/>
    <property type="evidence" value="ECO:0007669"/>
    <property type="project" value="TreeGrafter"/>
</dbReference>
<keyword evidence="8 12" id="KW-0862">Zinc</keyword>
<dbReference type="GO" id="GO:0006269">
    <property type="term" value="P:DNA replication, synthesis of primer"/>
    <property type="evidence" value="ECO:0007669"/>
    <property type="project" value="UniProtKB-UniRule"/>
</dbReference>
<dbReference type="Gene3D" id="3.40.1360.10">
    <property type="match status" value="1"/>
</dbReference>
<dbReference type="FunFam" id="3.40.1360.10:FF:000002">
    <property type="entry name" value="DNA primase"/>
    <property type="match status" value="1"/>
</dbReference>
<dbReference type="InterPro" id="IPR036977">
    <property type="entry name" value="DNA_primase_Znf_CHC2"/>
</dbReference>
<evidence type="ECO:0000256" key="10">
    <source>
        <dbReference type="ARBA" id="ARBA00023125"/>
    </source>
</evidence>
<dbReference type="Gene3D" id="3.90.580.10">
    <property type="entry name" value="Zinc finger, CHC2-type domain"/>
    <property type="match status" value="1"/>
</dbReference>
<comment type="function">
    <text evidence="12 13">RNA polymerase that catalyzes the synthesis of short RNA molecules used as primers for DNA polymerase during DNA replication.</text>
</comment>
<gene>
    <name evidence="12" type="primary">dnaG</name>
    <name evidence="17" type="ORF">SAMN02745129_3235</name>
</gene>
<protein>
    <recommendedName>
        <fullName evidence="12 13">DNA primase</fullName>
        <ecNumber evidence="12">2.7.7.101</ecNumber>
    </recommendedName>
</protein>
<proteinExistence type="inferred from homology"/>
<dbReference type="SUPFAM" id="SSF57783">
    <property type="entry name" value="Zinc beta-ribbon"/>
    <property type="match status" value="1"/>
</dbReference>
<evidence type="ECO:0000256" key="4">
    <source>
        <dbReference type="ARBA" id="ARBA00022695"/>
    </source>
</evidence>
<feature type="zinc finger region" description="CHC2-type" evidence="12 14">
    <location>
        <begin position="42"/>
        <end position="66"/>
    </location>
</feature>
<evidence type="ECO:0000313" key="18">
    <source>
        <dbReference type="Proteomes" id="UP000184268"/>
    </source>
</evidence>
<dbReference type="Gene3D" id="1.20.50.20">
    <property type="entry name" value="DnaG, RNA polymerase domain, helical bundle"/>
    <property type="match status" value="1"/>
</dbReference>
<feature type="compositionally biased region" description="Polar residues" evidence="15">
    <location>
        <begin position="104"/>
        <end position="113"/>
    </location>
</feature>
<evidence type="ECO:0000256" key="8">
    <source>
        <dbReference type="ARBA" id="ARBA00022833"/>
    </source>
</evidence>
<sequence length="599" mass="66987">MSVAGRIARDFIDQLLSRVDIVELIDGRVKLKKAGKNYHACCPFHNEKTPSFTVSQDKQFYHCFGCGAHGNAIDFIMEYDRLEFPDAIEDLASTVGMEVVREASTPNSQSPRTSAPRPKGGSDDHYSLMQWAARYYQQQLRQHDEKERVIDYIKGRGLDGETVQKFGIGFAPPGWDALMSQKKGDNRAVHLLAECGMLIEKEGTGRKYDRFRDRLMFPIQDRRGRVIAFGGRVLGDGTPKYLNSPETPIFHKSHELYGLYQVRQAHRSPERVLVVEGYMDVVALAQNGIDYAVASLGTSTTAEHIQLLMRTAGSEVVCCYDGDRAGREAAWRALETALPMLKSGKALKFMFLPDGEDPDSLVRQEGKDAFEQRIAEAMPLSDYLFNHQLESADLSSDEGKSRFISGIKPLIEQIADDVLKETLLQRLETELGWGARQHFSQPSPKGNPKPLQQAQQGRGTPLRHAIALLLHKPALGHDLEPQVALQQLNLKGVALLAEMLELCRSTSLTTGQLLERFRGRPEEAILKKLMAWPFAVEDNLESEFADCISWLNQRFLEQLSESLNQKARNGTITVEEIRQMHSLNAALASLRGASKASGH</sequence>
<keyword evidence="10 12" id="KW-0238">DNA-binding</keyword>
<dbReference type="PANTHER" id="PTHR30313:SF2">
    <property type="entry name" value="DNA PRIMASE"/>
    <property type="match status" value="1"/>
</dbReference>
<comment type="cofactor">
    <cofactor evidence="12 13 14">
        <name>Zn(2+)</name>
        <dbReference type="ChEBI" id="CHEBI:29105"/>
    </cofactor>
    <text evidence="12 13 14">Binds 1 zinc ion per monomer.</text>
</comment>
<evidence type="ECO:0000256" key="7">
    <source>
        <dbReference type="ARBA" id="ARBA00022771"/>
    </source>
</evidence>
<name>A0A1M5X533_9GAMM</name>
<evidence type="ECO:0000256" key="13">
    <source>
        <dbReference type="PIRNR" id="PIRNR002811"/>
    </source>
</evidence>
<dbReference type="EC" id="2.7.7.101" evidence="12"/>
<evidence type="ECO:0000313" key="17">
    <source>
        <dbReference type="EMBL" id="SHH94945.1"/>
    </source>
</evidence>
<dbReference type="GO" id="GO:0003899">
    <property type="term" value="F:DNA-directed RNA polymerase activity"/>
    <property type="evidence" value="ECO:0007669"/>
    <property type="project" value="UniProtKB-UniRule"/>
</dbReference>
<evidence type="ECO:0000256" key="1">
    <source>
        <dbReference type="ARBA" id="ARBA00022478"/>
    </source>
</evidence>
<dbReference type="GO" id="GO:0000428">
    <property type="term" value="C:DNA-directed RNA polymerase complex"/>
    <property type="evidence" value="ECO:0007669"/>
    <property type="project" value="UniProtKB-KW"/>
</dbReference>
<dbReference type="CDD" id="cd03364">
    <property type="entry name" value="TOPRIM_DnaG_primases"/>
    <property type="match status" value="1"/>
</dbReference>
<feature type="domain" description="Toprim" evidence="16">
    <location>
        <begin position="270"/>
        <end position="353"/>
    </location>
</feature>
<dbReference type="PROSITE" id="PS50880">
    <property type="entry name" value="TOPRIM"/>
    <property type="match status" value="1"/>
</dbReference>